<feature type="transmembrane region" description="Helical" evidence="1">
    <location>
        <begin position="318"/>
        <end position="339"/>
    </location>
</feature>
<keyword evidence="1" id="KW-1133">Transmembrane helix</keyword>
<dbReference type="RefSeq" id="XP_004831121.1">
    <property type="nucleotide sequence ID" value="XM_004831064.1"/>
</dbReference>
<feature type="transmembrane region" description="Helical" evidence="1">
    <location>
        <begin position="417"/>
        <end position="439"/>
    </location>
</feature>
<keyword evidence="4" id="KW-1185">Reference proteome</keyword>
<dbReference type="InterPro" id="IPR011992">
    <property type="entry name" value="EF-hand-dom_pair"/>
</dbReference>
<dbReference type="OrthoDB" id="186625at2759"/>
<feature type="transmembrane region" description="Helical" evidence="1">
    <location>
        <begin position="86"/>
        <end position="105"/>
    </location>
</feature>
<name>L0B0W8_THEEQ</name>
<evidence type="ECO:0000313" key="4">
    <source>
        <dbReference type="Proteomes" id="UP000031512"/>
    </source>
</evidence>
<gene>
    <name evidence="3" type="ORF">BEWA_008660</name>
</gene>
<reference evidence="3 4" key="1">
    <citation type="journal article" date="2012" name="BMC Genomics">
        <title>Comparative genomic analysis and phylogenetic position of Theileria equi.</title>
        <authorList>
            <person name="Kappmeyer L.S."/>
            <person name="Thiagarajan M."/>
            <person name="Herndon D.R."/>
            <person name="Ramsay J.D."/>
            <person name="Caler E."/>
            <person name="Djikeng A."/>
            <person name="Gillespie J.J."/>
            <person name="Lau A.O."/>
            <person name="Roalson E.H."/>
            <person name="Silva J.C."/>
            <person name="Silva M.G."/>
            <person name="Suarez C.E."/>
            <person name="Ueti M.W."/>
            <person name="Nene V.M."/>
            <person name="Mealey R.H."/>
            <person name="Knowles D.P."/>
            <person name="Brayton K.A."/>
        </authorList>
    </citation>
    <scope>NUCLEOTIDE SEQUENCE [LARGE SCALE GENOMIC DNA]</scope>
    <source>
        <strain evidence="3 4">WA</strain>
    </source>
</reference>
<protein>
    <submittedName>
        <fullName evidence="3">Membrane protein, putative</fullName>
    </submittedName>
</protein>
<keyword evidence="1" id="KW-0812">Transmembrane</keyword>
<feature type="signal peptide" evidence="2">
    <location>
        <begin position="1"/>
        <end position="21"/>
    </location>
</feature>
<feature type="transmembrane region" description="Helical" evidence="1">
    <location>
        <begin position="288"/>
        <end position="306"/>
    </location>
</feature>
<sequence length="707" mass="81048">MGTLKTFGVLLFALLLSSSQCYYLSHTINSIDNAKLATRENHPIHKVGSEKDKGGIVIADKAEYRITDIEDKNERITVIVENWSSIVVYVVFITTAFALTVLSISRVIEDKIENAQDAFLKNAYNMCFKQIALISVINLVLWLTLQTRIAKKLDSIFVKEVLEKGHLDKDVSIVEPIFESLLSISIMLLAWYIVYAIYFQFVVRRLIAWMRITDNSDVLTLSKEIEFLERRCFSPIFHKHTFDKGNFIANRYEFIDNINSMSIPRVDPGGYYFMEYLRANMFDLSVNMLKFPLEALFIVMISALIFKKTFTFKGRNEVVIICTLSIVCAIAMVFLSVHLSMIEQKLYPKNLSKYLILKHNTSDWDISRQYNDPTLPSYKIDVDANESGNDLSKLIKEDSPATKHENLFYLKSKGPVVLLKLFEITCYTFLIILSLWVYLIQQHSETWLTTFRVGNAIMGGSLLVISGLVPKVFYSLIVVSKTGMMVDLNTLSTVWESHKSNNTRHAIELIDALNLDSVVSSITRNGDTYWRHLLAKFRTSPLAIQKQIYEMWNALDNKGRGVIDMPQILRFISSQGIKTSPKKRIRDFVKVFTREQPYKLNEEEFLVMGLIIKQIIVIPLDRSQMKLLFEDVYGIPWTSPCGMDSDSLQKILKHLGIKWSEGDRRHLLDFLSGGNCDGMSAESFIERLASVEELLQPTNYNNLVSEV</sequence>
<proteinExistence type="predicted"/>
<feature type="chain" id="PRO_5003939466" evidence="2">
    <location>
        <begin position="22"/>
        <end position="707"/>
    </location>
</feature>
<dbReference type="SUPFAM" id="SSF47473">
    <property type="entry name" value="EF-hand"/>
    <property type="match status" value="1"/>
</dbReference>
<dbReference type="AlphaFoldDB" id="L0B0W8"/>
<dbReference type="EMBL" id="CP001670">
    <property type="protein sequence ID" value="AFZ81455.1"/>
    <property type="molecule type" value="Genomic_DNA"/>
</dbReference>
<dbReference type="VEuPathDB" id="PiroplasmaDB:BEWA_008660"/>
<feature type="transmembrane region" description="Helical" evidence="1">
    <location>
        <begin position="126"/>
        <end position="145"/>
    </location>
</feature>
<evidence type="ECO:0000256" key="2">
    <source>
        <dbReference type="SAM" id="SignalP"/>
    </source>
</evidence>
<keyword evidence="1" id="KW-0472">Membrane</keyword>
<organism evidence="3 4">
    <name type="scientific">Theileria equi strain WA</name>
    <dbReference type="NCBI Taxonomy" id="1537102"/>
    <lineage>
        <taxon>Eukaryota</taxon>
        <taxon>Sar</taxon>
        <taxon>Alveolata</taxon>
        <taxon>Apicomplexa</taxon>
        <taxon>Aconoidasida</taxon>
        <taxon>Piroplasmida</taxon>
        <taxon>Theileriidae</taxon>
        <taxon>Theileria</taxon>
    </lineage>
</organism>
<feature type="transmembrane region" description="Helical" evidence="1">
    <location>
        <begin position="459"/>
        <end position="479"/>
    </location>
</feature>
<dbReference type="KEGG" id="beq:BEWA_008660"/>
<feature type="transmembrane region" description="Helical" evidence="1">
    <location>
        <begin position="181"/>
        <end position="203"/>
    </location>
</feature>
<dbReference type="STRING" id="1537102.L0B0W8"/>
<dbReference type="eggNOG" id="ENOG502S1J8">
    <property type="taxonomic scope" value="Eukaryota"/>
</dbReference>
<evidence type="ECO:0000313" key="3">
    <source>
        <dbReference type="EMBL" id="AFZ81455.1"/>
    </source>
</evidence>
<evidence type="ECO:0000256" key="1">
    <source>
        <dbReference type="SAM" id="Phobius"/>
    </source>
</evidence>
<accession>L0B0W8</accession>
<dbReference type="GeneID" id="15805360"/>
<dbReference type="Gene3D" id="1.10.238.10">
    <property type="entry name" value="EF-hand"/>
    <property type="match status" value="1"/>
</dbReference>
<keyword evidence="2" id="KW-0732">Signal</keyword>
<dbReference type="Proteomes" id="UP000031512">
    <property type="component" value="Chromosome 3"/>
</dbReference>